<keyword evidence="1" id="KW-1133">Transmembrane helix</keyword>
<feature type="transmembrane region" description="Helical" evidence="1">
    <location>
        <begin position="67"/>
        <end position="88"/>
    </location>
</feature>
<dbReference type="Proteomes" id="UP001431019">
    <property type="component" value="Unassembled WGS sequence"/>
</dbReference>
<accession>A0ABS8JTW6</accession>
<evidence type="ECO:0000313" key="3">
    <source>
        <dbReference type="Proteomes" id="UP001431019"/>
    </source>
</evidence>
<comment type="caution">
    <text evidence="2">The sequence shown here is derived from an EMBL/GenBank/DDBJ whole genome shotgun (WGS) entry which is preliminary data.</text>
</comment>
<proteinExistence type="predicted"/>
<evidence type="ECO:0000256" key="1">
    <source>
        <dbReference type="SAM" id="Phobius"/>
    </source>
</evidence>
<gene>
    <name evidence="2" type="ORF">LJ656_11150</name>
</gene>
<feature type="transmembrane region" description="Helical" evidence="1">
    <location>
        <begin position="163"/>
        <end position="183"/>
    </location>
</feature>
<keyword evidence="1" id="KW-0472">Membrane</keyword>
<keyword evidence="1" id="KW-0812">Transmembrane</keyword>
<reference evidence="2 3" key="1">
    <citation type="submission" date="2021-11" db="EMBL/GenBank/DDBJ databases">
        <authorList>
            <person name="Oh E.-T."/>
            <person name="Kim S.-B."/>
        </authorList>
    </citation>
    <scope>NUCLEOTIDE SEQUENCE [LARGE SCALE GENOMIC DNA]</scope>
    <source>
        <strain evidence="2 3">MMS20-SJTR3</strain>
    </source>
</reference>
<protein>
    <submittedName>
        <fullName evidence="2">Uncharacterized protein</fullName>
    </submittedName>
</protein>
<evidence type="ECO:0000313" key="2">
    <source>
        <dbReference type="EMBL" id="MCC8393148.1"/>
    </source>
</evidence>
<feature type="transmembrane region" description="Helical" evidence="1">
    <location>
        <begin position="109"/>
        <end position="127"/>
    </location>
</feature>
<organism evidence="2 3">
    <name type="scientific">Paraburkholderia sejongensis</name>
    <dbReference type="NCBI Taxonomy" id="2886946"/>
    <lineage>
        <taxon>Bacteria</taxon>
        <taxon>Pseudomonadati</taxon>
        <taxon>Pseudomonadota</taxon>
        <taxon>Betaproteobacteria</taxon>
        <taxon>Burkholderiales</taxon>
        <taxon>Burkholderiaceae</taxon>
        <taxon>Paraburkholderia</taxon>
    </lineage>
</organism>
<name>A0ABS8JTW6_9BURK</name>
<sequence length="196" mass="22106">MMTSPIKKTPACIAIAVVTSLSAGHILSMLPGVWDSLYGITEWDFFAPLFDALARFSYDSRWNAVSAVLNVVGFFVSLLIANLCWTAVSRYRRSRQRRPRKKSWIKSTLICFSLALLMFLPVTRWIVSLLDLTGWFRSDASYAFFTMLNGAFDAHGCEDSDDVFAATMLIFGFIVSLLTVIAMRSYVARWREKNGA</sequence>
<keyword evidence="3" id="KW-1185">Reference proteome</keyword>
<dbReference type="EMBL" id="JAJITD010000005">
    <property type="protein sequence ID" value="MCC8393148.1"/>
    <property type="molecule type" value="Genomic_DNA"/>
</dbReference>
<dbReference type="RefSeq" id="WP_230509487.1">
    <property type="nucleotide sequence ID" value="NZ_JAJITD010000005.1"/>
</dbReference>